<dbReference type="RefSeq" id="WP_133037637.1">
    <property type="nucleotide sequence ID" value="NZ_SLWF01000002.1"/>
</dbReference>
<protein>
    <recommendedName>
        <fullName evidence="8">Probable membrane transporter protein</fullName>
    </recommendedName>
</protein>
<dbReference type="InterPro" id="IPR052017">
    <property type="entry name" value="TSUP"/>
</dbReference>
<name>A0A4R2FH90_9GAMM</name>
<keyword evidence="6 8" id="KW-1133">Transmembrane helix</keyword>
<evidence type="ECO:0000256" key="8">
    <source>
        <dbReference type="RuleBase" id="RU363041"/>
    </source>
</evidence>
<dbReference type="InterPro" id="IPR002781">
    <property type="entry name" value="TM_pro_TauE-like"/>
</dbReference>
<keyword evidence="5 8" id="KW-0812">Transmembrane</keyword>
<organism evidence="9 10">
    <name type="scientific">Shewanella fodinae</name>
    <dbReference type="NCBI Taxonomy" id="552357"/>
    <lineage>
        <taxon>Bacteria</taxon>
        <taxon>Pseudomonadati</taxon>
        <taxon>Pseudomonadota</taxon>
        <taxon>Gammaproteobacteria</taxon>
        <taxon>Alteromonadales</taxon>
        <taxon>Shewanellaceae</taxon>
        <taxon>Shewanella</taxon>
    </lineage>
</organism>
<accession>A0A4R2FH90</accession>
<dbReference type="PANTHER" id="PTHR30269:SF25">
    <property type="entry name" value="MEMBRANE TRANSPORTER PROTEIN-RELATED"/>
    <property type="match status" value="1"/>
</dbReference>
<gene>
    <name evidence="9" type="ORF">EDC91_102123</name>
</gene>
<dbReference type="PANTHER" id="PTHR30269">
    <property type="entry name" value="TRANSMEMBRANE PROTEIN YFCA"/>
    <property type="match status" value="1"/>
</dbReference>
<evidence type="ECO:0000256" key="4">
    <source>
        <dbReference type="ARBA" id="ARBA00022475"/>
    </source>
</evidence>
<dbReference type="AlphaFoldDB" id="A0A4R2FH90"/>
<feature type="transmembrane region" description="Helical" evidence="8">
    <location>
        <begin position="12"/>
        <end position="35"/>
    </location>
</feature>
<dbReference type="GO" id="GO:0005886">
    <property type="term" value="C:plasma membrane"/>
    <property type="evidence" value="ECO:0007669"/>
    <property type="project" value="UniProtKB-SubCell"/>
</dbReference>
<comment type="caution">
    <text evidence="9">The sequence shown here is derived from an EMBL/GenBank/DDBJ whole genome shotgun (WGS) entry which is preliminary data.</text>
</comment>
<evidence type="ECO:0000256" key="1">
    <source>
        <dbReference type="ARBA" id="ARBA00004651"/>
    </source>
</evidence>
<feature type="transmembrane region" description="Helical" evidence="8">
    <location>
        <begin position="80"/>
        <end position="100"/>
    </location>
</feature>
<keyword evidence="4 8" id="KW-1003">Cell membrane</keyword>
<feature type="transmembrane region" description="Helical" evidence="8">
    <location>
        <begin position="147"/>
        <end position="167"/>
    </location>
</feature>
<proteinExistence type="inferred from homology"/>
<evidence type="ECO:0000256" key="7">
    <source>
        <dbReference type="ARBA" id="ARBA00023136"/>
    </source>
</evidence>
<keyword evidence="3" id="KW-0813">Transport</keyword>
<evidence type="ECO:0000313" key="9">
    <source>
        <dbReference type="EMBL" id="TCN90211.1"/>
    </source>
</evidence>
<dbReference type="OrthoDB" id="554695at2"/>
<keyword evidence="10" id="KW-1185">Reference proteome</keyword>
<reference evidence="9 10" key="1">
    <citation type="submission" date="2019-03" db="EMBL/GenBank/DDBJ databases">
        <title>Freshwater and sediment microbial communities from various areas in North America, analyzing microbe dynamics in response to fracking.</title>
        <authorList>
            <person name="Lamendella R."/>
        </authorList>
    </citation>
    <scope>NUCLEOTIDE SEQUENCE [LARGE SCALE GENOMIC DNA]</scope>
    <source>
        <strain evidence="9 10">74A</strain>
    </source>
</reference>
<keyword evidence="7 8" id="KW-0472">Membrane</keyword>
<dbReference type="Pfam" id="PF01925">
    <property type="entry name" value="TauE"/>
    <property type="match status" value="1"/>
</dbReference>
<evidence type="ECO:0000256" key="3">
    <source>
        <dbReference type="ARBA" id="ARBA00022448"/>
    </source>
</evidence>
<feature type="transmembrane region" description="Helical" evidence="8">
    <location>
        <begin position="106"/>
        <end position="126"/>
    </location>
</feature>
<evidence type="ECO:0000256" key="2">
    <source>
        <dbReference type="ARBA" id="ARBA00009142"/>
    </source>
</evidence>
<feature type="transmembrane region" description="Helical" evidence="8">
    <location>
        <begin position="235"/>
        <end position="256"/>
    </location>
</feature>
<comment type="similarity">
    <text evidence="2 8">Belongs to the 4-toluene sulfonate uptake permease (TSUP) (TC 2.A.102) family.</text>
</comment>
<evidence type="ECO:0000256" key="5">
    <source>
        <dbReference type="ARBA" id="ARBA00022692"/>
    </source>
</evidence>
<dbReference type="EMBL" id="SLWF01000002">
    <property type="protein sequence ID" value="TCN90211.1"/>
    <property type="molecule type" value="Genomic_DNA"/>
</dbReference>
<evidence type="ECO:0000256" key="6">
    <source>
        <dbReference type="ARBA" id="ARBA00022989"/>
    </source>
</evidence>
<sequence>MELVTHSGNWLLLSIVGVIAGFIDAVVGGGGLLSIPALLTIGMPPHMALGTNKLAASFGSSMAAYTYYRQQLLQPRLWRSCFAATTTGALCGSILVYLVDTSWLEKLLPVLIMVIALYSLLSRKILEESPSTDNEKYPKRSRKILQGLILGGYDGFAGPGIGAIWIVSSKALHKLSFLKSCALSRAMTFASNTTALTVFLLLGKVDIAIGLLLGLSMMLGSFVGAHSAIRFGLPFIRPLFITVVIAMALHLTWSAWL</sequence>
<evidence type="ECO:0000313" key="10">
    <source>
        <dbReference type="Proteomes" id="UP000294832"/>
    </source>
</evidence>
<comment type="subcellular location">
    <subcellularLocation>
        <location evidence="1 8">Cell membrane</location>
        <topology evidence="1 8">Multi-pass membrane protein</topology>
    </subcellularLocation>
</comment>
<feature type="transmembrane region" description="Helical" evidence="8">
    <location>
        <begin position="209"/>
        <end position="229"/>
    </location>
</feature>
<dbReference type="Proteomes" id="UP000294832">
    <property type="component" value="Unassembled WGS sequence"/>
</dbReference>